<gene>
    <name evidence="6" type="ORF">GT409_14585</name>
</gene>
<accession>A0A6P1MBY4</accession>
<protein>
    <submittedName>
        <fullName evidence="6">FAD-binding protein</fullName>
    </submittedName>
</protein>
<dbReference type="RefSeq" id="WP_160629787.1">
    <property type="nucleotide sequence ID" value="NZ_CP047593.1"/>
</dbReference>
<organism evidence="6 7">
    <name type="scientific">Tichowtungia aerotolerans</name>
    <dbReference type="NCBI Taxonomy" id="2697043"/>
    <lineage>
        <taxon>Bacteria</taxon>
        <taxon>Pseudomonadati</taxon>
        <taxon>Kiritimatiellota</taxon>
        <taxon>Tichowtungiia</taxon>
        <taxon>Tichowtungiales</taxon>
        <taxon>Tichowtungiaceae</taxon>
        <taxon>Tichowtungia</taxon>
    </lineage>
</organism>
<evidence type="ECO:0000313" key="7">
    <source>
        <dbReference type="Proteomes" id="UP000464954"/>
    </source>
</evidence>
<dbReference type="AlphaFoldDB" id="A0A6P1MBY4"/>
<dbReference type="Pfam" id="PF00890">
    <property type="entry name" value="FAD_binding_2"/>
    <property type="match status" value="1"/>
</dbReference>
<keyword evidence="7" id="KW-1185">Reference proteome</keyword>
<dbReference type="PANTHER" id="PTHR11632">
    <property type="entry name" value="SUCCINATE DEHYDROGENASE 2 FLAVOPROTEIN SUBUNIT"/>
    <property type="match status" value="1"/>
</dbReference>
<dbReference type="PANTHER" id="PTHR11632:SF51">
    <property type="entry name" value="SUCCINATE DEHYDROGENASE [UBIQUINONE] FLAVOPROTEIN SUBUNIT, MITOCHONDRIAL"/>
    <property type="match status" value="1"/>
</dbReference>
<feature type="coiled-coil region" evidence="4">
    <location>
        <begin position="509"/>
        <end position="536"/>
    </location>
</feature>
<dbReference type="GO" id="GO:0000104">
    <property type="term" value="F:succinate dehydrogenase activity"/>
    <property type="evidence" value="ECO:0007669"/>
    <property type="project" value="TreeGrafter"/>
</dbReference>
<keyword evidence="3" id="KW-0560">Oxidoreductase</keyword>
<keyword evidence="2" id="KW-0285">Flavoprotein</keyword>
<evidence type="ECO:0000259" key="5">
    <source>
        <dbReference type="Pfam" id="PF00890"/>
    </source>
</evidence>
<dbReference type="InterPro" id="IPR030664">
    <property type="entry name" value="SdhA/FrdA/AprA"/>
</dbReference>
<evidence type="ECO:0000313" key="6">
    <source>
        <dbReference type="EMBL" id="QHI70613.1"/>
    </source>
</evidence>
<comment type="cofactor">
    <cofactor evidence="1">
        <name>FAD</name>
        <dbReference type="ChEBI" id="CHEBI:57692"/>
    </cofactor>
</comment>
<name>A0A6P1MBY4_9BACT</name>
<evidence type="ECO:0000256" key="1">
    <source>
        <dbReference type="ARBA" id="ARBA00001974"/>
    </source>
</evidence>
<dbReference type="KEGG" id="taer:GT409_14585"/>
<feature type="domain" description="FAD-dependent oxidoreductase 2 FAD-binding" evidence="5">
    <location>
        <begin position="20"/>
        <end position="442"/>
    </location>
</feature>
<dbReference type="Proteomes" id="UP000464954">
    <property type="component" value="Chromosome"/>
</dbReference>
<dbReference type="InterPro" id="IPR027477">
    <property type="entry name" value="Succ_DH/fumarate_Rdtase_cat_sf"/>
</dbReference>
<dbReference type="Gene3D" id="3.50.50.60">
    <property type="entry name" value="FAD/NAD(P)-binding domain"/>
    <property type="match status" value="2"/>
</dbReference>
<dbReference type="InterPro" id="IPR036188">
    <property type="entry name" value="FAD/NAD-bd_sf"/>
</dbReference>
<dbReference type="InterPro" id="IPR003953">
    <property type="entry name" value="FAD-dep_OxRdtase_2_FAD-bd"/>
</dbReference>
<evidence type="ECO:0000256" key="4">
    <source>
        <dbReference type="SAM" id="Coils"/>
    </source>
</evidence>
<proteinExistence type="predicted"/>
<dbReference type="Gene3D" id="3.90.700.10">
    <property type="entry name" value="Succinate dehydrogenase/fumarate reductase flavoprotein, catalytic domain"/>
    <property type="match status" value="1"/>
</dbReference>
<evidence type="ECO:0000256" key="2">
    <source>
        <dbReference type="ARBA" id="ARBA00022630"/>
    </source>
</evidence>
<dbReference type="GO" id="GO:0050660">
    <property type="term" value="F:flavin adenine dinucleotide binding"/>
    <property type="evidence" value="ECO:0007669"/>
    <property type="project" value="TreeGrafter"/>
</dbReference>
<dbReference type="GO" id="GO:0005886">
    <property type="term" value="C:plasma membrane"/>
    <property type="evidence" value="ECO:0007669"/>
    <property type="project" value="TreeGrafter"/>
</dbReference>
<sequence>MKTSDLKIGQHTVPVVRVHSLVIGSGAAGLNAAVQLRNQGIADVLIVTEGLKMGTSINTGSDKQTYYKSAMCGNDLDAPLAMAKNFFSPGSMHGDLALIEAAVSARGFLNLVNLGVKFPQDAYGQFIGYKTDHDPAQRGTSVGPYTSRDMCLALIAEVKRRDIPVQEKTNVVSLLTVGEGKEKRACGALALDAKGELVAFAADNVVFAVGGPGGLYKTSVYPVVHTGAIGIALRAGAKAQGLPEAQYGLASIKFRWNVSGTYMQVVPKFVSTDADGKSNPREFLCDYFDDLGEMHSKVFLKGYQWPFDSKKIVGGSSIIDILVYIETALKGRRVFLDYRENPDGFDFQTLEKEAFEYLENSGAFQKTPIERLKHMNPGAISLYKDHGIDITQEPLEVAVCAQHNNGGLAGNHWWESINIKHLFPVGEVNGSHGVARPGGSALNSGQVGSIRAAEFIANVYERSDLKMSEFNKAARAEVRDVLGFLGRCETSGQKWRAVRNELQERMSRAGAHIRSLDELKDAVKEAKEQLDALEVQGCKAGNAVEKVQALRNRQLCYAHWVYLAATLYQVKSGVGSRGSAMVRDASGKRAHKQLAKDEWSFLPEDPSFKEKVQETVVAGGKIKNRWVKCRPIPESNLWFETAWADFRAGKIYR</sequence>
<keyword evidence="4" id="KW-0175">Coiled coil</keyword>
<reference evidence="6 7" key="1">
    <citation type="submission" date="2020-01" db="EMBL/GenBank/DDBJ databases">
        <title>Ponticoccus aerotolerans gen. nov., sp. nov., an anaerobic bacterium and proposal of Ponticoccusceae fam. nov., Ponticoccusles ord. nov. and Ponticoccuse classis nov. in the phylum Kiritimatiellaeota.</title>
        <authorList>
            <person name="Zhou L.Y."/>
            <person name="Du Z.J."/>
        </authorList>
    </citation>
    <scope>NUCLEOTIDE SEQUENCE [LARGE SCALE GENOMIC DNA]</scope>
    <source>
        <strain evidence="6 7">S-5007</strain>
    </source>
</reference>
<dbReference type="SUPFAM" id="SSF51905">
    <property type="entry name" value="FAD/NAD(P)-binding domain"/>
    <property type="match status" value="1"/>
</dbReference>
<dbReference type="GO" id="GO:0009061">
    <property type="term" value="P:anaerobic respiration"/>
    <property type="evidence" value="ECO:0007669"/>
    <property type="project" value="TreeGrafter"/>
</dbReference>
<dbReference type="GO" id="GO:0009055">
    <property type="term" value="F:electron transfer activity"/>
    <property type="evidence" value="ECO:0007669"/>
    <property type="project" value="TreeGrafter"/>
</dbReference>
<dbReference type="EMBL" id="CP047593">
    <property type="protein sequence ID" value="QHI70613.1"/>
    <property type="molecule type" value="Genomic_DNA"/>
</dbReference>
<evidence type="ECO:0000256" key="3">
    <source>
        <dbReference type="ARBA" id="ARBA00023002"/>
    </source>
</evidence>